<protein>
    <submittedName>
        <fullName evidence="3">Uncharacterized protein</fullName>
    </submittedName>
</protein>
<dbReference type="RefSeq" id="WP_331207560.1">
    <property type="nucleotide sequence ID" value="NZ_JAZGQL010000006.1"/>
</dbReference>
<accession>A0ABU7SBD4</accession>
<evidence type="ECO:0000313" key="4">
    <source>
        <dbReference type="Proteomes" id="UP001339911"/>
    </source>
</evidence>
<dbReference type="Proteomes" id="UP001339911">
    <property type="component" value="Unassembled WGS sequence"/>
</dbReference>
<feature type="transmembrane region" description="Helical" evidence="2">
    <location>
        <begin position="39"/>
        <end position="58"/>
    </location>
</feature>
<keyword evidence="2" id="KW-0472">Membrane</keyword>
<dbReference type="EMBL" id="JAZGQL010000006">
    <property type="protein sequence ID" value="MEE6307251.1"/>
    <property type="molecule type" value="Genomic_DNA"/>
</dbReference>
<sequence length="93" mass="10054">MPTGPSSGEWGKSGPTGWVTRWVLGTAVGQVVFTGTVRLVLAVLMGAALGGLVVWLVLRRRPAPRPGVERVRPRFSPRADRSGNRYGRARPHP</sequence>
<reference evidence="3 4" key="1">
    <citation type="submission" date="2024-01" db="EMBL/GenBank/DDBJ databases">
        <title>Genome insights into Plantactinospora veratri sp. nov.</title>
        <authorList>
            <person name="Wang L."/>
        </authorList>
    </citation>
    <scope>NUCLEOTIDE SEQUENCE [LARGE SCALE GENOMIC DNA]</scope>
    <source>
        <strain evidence="3 4">NEAU-FHS4</strain>
    </source>
</reference>
<comment type="caution">
    <text evidence="3">The sequence shown here is derived from an EMBL/GenBank/DDBJ whole genome shotgun (WGS) entry which is preliminary data.</text>
</comment>
<feature type="compositionally biased region" description="Basic and acidic residues" evidence="1">
    <location>
        <begin position="67"/>
        <end position="83"/>
    </location>
</feature>
<organism evidence="3 4">
    <name type="scientific">Plantactinospora veratri</name>
    <dbReference type="NCBI Taxonomy" id="1436122"/>
    <lineage>
        <taxon>Bacteria</taxon>
        <taxon>Bacillati</taxon>
        <taxon>Actinomycetota</taxon>
        <taxon>Actinomycetes</taxon>
        <taxon>Micromonosporales</taxon>
        <taxon>Micromonosporaceae</taxon>
        <taxon>Plantactinospora</taxon>
    </lineage>
</organism>
<keyword evidence="2" id="KW-1133">Transmembrane helix</keyword>
<keyword evidence="2" id="KW-0812">Transmembrane</keyword>
<keyword evidence="4" id="KW-1185">Reference proteome</keyword>
<evidence type="ECO:0000256" key="2">
    <source>
        <dbReference type="SAM" id="Phobius"/>
    </source>
</evidence>
<feature type="region of interest" description="Disordered" evidence="1">
    <location>
        <begin position="65"/>
        <end position="93"/>
    </location>
</feature>
<evidence type="ECO:0000256" key="1">
    <source>
        <dbReference type="SAM" id="MobiDB-lite"/>
    </source>
</evidence>
<name>A0ABU7SBD4_9ACTN</name>
<proteinExistence type="predicted"/>
<gene>
    <name evidence="3" type="ORF">V1634_10490</name>
</gene>
<evidence type="ECO:0000313" key="3">
    <source>
        <dbReference type="EMBL" id="MEE6307251.1"/>
    </source>
</evidence>